<dbReference type="Pfam" id="PF00078">
    <property type="entry name" value="RVT_1"/>
    <property type="match status" value="1"/>
</dbReference>
<dbReference type="InterPro" id="IPR043502">
    <property type="entry name" value="DNA/RNA_pol_sf"/>
</dbReference>
<dbReference type="Gene3D" id="3.10.10.10">
    <property type="entry name" value="HIV Type 1 Reverse Transcriptase, subunit A, domain 1"/>
    <property type="match status" value="1"/>
</dbReference>
<dbReference type="InterPro" id="IPR012337">
    <property type="entry name" value="RNaseH-like_sf"/>
</dbReference>
<protein>
    <submittedName>
        <fullName evidence="4">Uncharacterized protein</fullName>
    </submittedName>
</protein>
<keyword evidence="5" id="KW-1185">Reference proteome</keyword>
<dbReference type="InterPro" id="IPR041588">
    <property type="entry name" value="Integrase_H2C2"/>
</dbReference>
<dbReference type="Gene3D" id="1.10.340.70">
    <property type="match status" value="1"/>
</dbReference>
<accession>A0A8H7UM81</accession>
<dbReference type="EMBL" id="JAEPRD010000448">
    <property type="protein sequence ID" value="KAG2191241.1"/>
    <property type="molecule type" value="Genomic_DNA"/>
</dbReference>
<feature type="domain" description="Chromo" evidence="2">
    <location>
        <begin position="1047"/>
        <end position="1106"/>
    </location>
</feature>
<reference evidence="4" key="1">
    <citation type="submission" date="2020-12" db="EMBL/GenBank/DDBJ databases">
        <title>Metabolic potential, ecology and presence of endohyphal bacteria is reflected in genomic diversity of Mucoromycotina.</title>
        <authorList>
            <person name="Muszewska A."/>
            <person name="Okrasinska A."/>
            <person name="Steczkiewicz K."/>
            <person name="Drgas O."/>
            <person name="Orlowska M."/>
            <person name="Perlinska-Lenart U."/>
            <person name="Aleksandrzak-Piekarczyk T."/>
            <person name="Szatraj K."/>
            <person name="Zielenkiewicz U."/>
            <person name="Pilsyk S."/>
            <person name="Malc E."/>
            <person name="Mieczkowski P."/>
            <person name="Kruszewska J.S."/>
            <person name="Biernat P."/>
            <person name="Pawlowska J."/>
        </authorList>
    </citation>
    <scope>NUCLEOTIDE SEQUENCE</scope>
    <source>
        <strain evidence="4">WA0000017839</strain>
    </source>
</reference>
<dbReference type="Proteomes" id="UP000603453">
    <property type="component" value="Unassembled WGS sequence"/>
</dbReference>
<evidence type="ECO:0000256" key="1">
    <source>
        <dbReference type="ARBA" id="ARBA00023268"/>
    </source>
</evidence>
<dbReference type="Pfam" id="PF17921">
    <property type="entry name" value="Integrase_H2C2"/>
    <property type="match status" value="1"/>
</dbReference>
<dbReference type="FunFam" id="3.30.70.270:FF:000020">
    <property type="entry name" value="Transposon Tf2-6 polyprotein-like Protein"/>
    <property type="match status" value="1"/>
</dbReference>
<dbReference type="Pfam" id="PF17919">
    <property type="entry name" value="RT_RNaseH_2"/>
    <property type="match status" value="1"/>
</dbReference>
<dbReference type="Pfam" id="PF00665">
    <property type="entry name" value="rve"/>
    <property type="match status" value="1"/>
</dbReference>
<keyword evidence="1" id="KW-0511">Multifunctional enzyme</keyword>
<dbReference type="PANTHER" id="PTHR37984:SF5">
    <property type="entry name" value="PROTEIN NYNRIN-LIKE"/>
    <property type="match status" value="1"/>
</dbReference>
<dbReference type="InterPro" id="IPR001584">
    <property type="entry name" value="Integrase_cat-core"/>
</dbReference>
<organism evidence="4 5">
    <name type="scientific">Mucor saturninus</name>
    <dbReference type="NCBI Taxonomy" id="64648"/>
    <lineage>
        <taxon>Eukaryota</taxon>
        <taxon>Fungi</taxon>
        <taxon>Fungi incertae sedis</taxon>
        <taxon>Mucoromycota</taxon>
        <taxon>Mucoromycotina</taxon>
        <taxon>Mucoromycetes</taxon>
        <taxon>Mucorales</taxon>
        <taxon>Mucorineae</taxon>
        <taxon>Mucoraceae</taxon>
        <taxon>Mucor</taxon>
    </lineage>
</organism>
<dbReference type="PROSITE" id="PS50013">
    <property type="entry name" value="CHROMO_2"/>
    <property type="match status" value="1"/>
</dbReference>
<dbReference type="GO" id="GO:0015074">
    <property type="term" value="P:DNA integration"/>
    <property type="evidence" value="ECO:0007669"/>
    <property type="project" value="InterPro"/>
</dbReference>
<dbReference type="InterPro" id="IPR050951">
    <property type="entry name" value="Retrovirus_Pol_polyprotein"/>
</dbReference>
<dbReference type="Gene3D" id="3.30.420.10">
    <property type="entry name" value="Ribonuclease H-like superfamily/Ribonuclease H"/>
    <property type="match status" value="1"/>
</dbReference>
<dbReference type="AlphaFoldDB" id="A0A8H7UM81"/>
<dbReference type="InterPro" id="IPR016197">
    <property type="entry name" value="Chromo-like_dom_sf"/>
</dbReference>
<name>A0A8H7UM81_9FUNG</name>
<dbReference type="CDD" id="cd01647">
    <property type="entry name" value="RT_LTR"/>
    <property type="match status" value="1"/>
</dbReference>
<dbReference type="InterPro" id="IPR043128">
    <property type="entry name" value="Rev_trsase/Diguanyl_cyclase"/>
</dbReference>
<dbReference type="PROSITE" id="PS50994">
    <property type="entry name" value="INTEGRASE"/>
    <property type="match status" value="1"/>
</dbReference>
<dbReference type="InterPro" id="IPR000477">
    <property type="entry name" value="RT_dom"/>
</dbReference>
<dbReference type="InterPro" id="IPR041577">
    <property type="entry name" value="RT_RNaseH_2"/>
</dbReference>
<comment type="caution">
    <text evidence="4">The sequence shown here is derived from an EMBL/GenBank/DDBJ whole genome shotgun (WGS) entry which is preliminary data.</text>
</comment>
<dbReference type="PANTHER" id="PTHR37984">
    <property type="entry name" value="PROTEIN CBG26694"/>
    <property type="match status" value="1"/>
</dbReference>
<feature type="domain" description="Integrase catalytic" evidence="3">
    <location>
        <begin position="751"/>
        <end position="909"/>
    </location>
</feature>
<dbReference type="Gene3D" id="3.30.70.270">
    <property type="match status" value="2"/>
</dbReference>
<dbReference type="InterPro" id="IPR000953">
    <property type="entry name" value="Chromo/chromo_shadow_dom"/>
</dbReference>
<evidence type="ECO:0000313" key="4">
    <source>
        <dbReference type="EMBL" id="KAG2191241.1"/>
    </source>
</evidence>
<dbReference type="Gene3D" id="2.40.50.40">
    <property type="match status" value="1"/>
</dbReference>
<dbReference type="InterPro" id="IPR036397">
    <property type="entry name" value="RNaseH_sf"/>
</dbReference>
<gene>
    <name evidence="4" type="ORF">INT47_004670</name>
</gene>
<evidence type="ECO:0000259" key="2">
    <source>
        <dbReference type="PROSITE" id="PS50013"/>
    </source>
</evidence>
<dbReference type="SUPFAM" id="SSF53098">
    <property type="entry name" value="Ribonuclease H-like"/>
    <property type="match status" value="1"/>
</dbReference>
<dbReference type="SUPFAM" id="SSF56672">
    <property type="entry name" value="DNA/RNA polymerases"/>
    <property type="match status" value="1"/>
</dbReference>
<evidence type="ECO:0000313" key="5">
    <source>
        <dbReference type="Proteomes" id="UP000603453"/>
    </source>
</evidence>
<sequence>MVHPSFVEYLGNTIQVSPSSGTVQLDHLSCTKQRLGTTSLKTFYNNKLLYHHYEIFDFYTTKNNENIPILIGMDIFSTLNIGLTGLSLSHFNIQDSNSPFPPAPADPISKPNNSPYGTEVEREAMKAILDPLLKENANIDMKNTYCNLPGAVIHLNTKPGCIAFKKQYPLPYAYETAVRKQINTWLDEGVIELATSHTVTDVRNLNSILTITDTQSYPLIHDILGRIGNAEMHTIIDIKSCFNSFLVAAEDRHKLSFTCPYSNRQYRFVKMCFGITFVGNLVQRVLQELFSDLPYIQVYVDDLTISTAGPLTYHTECVAEVLRRLTKANLVIAPEKIVLAQTSIHLLGWSMAKGGGLMPDHRKVNTVTEFKLPTTTKKLQSYLGYMNFFRAHIPMYAHISDKLDKLRNVKDLPAVWTDEHTKAFNNMKLALVSAPLIHCIDYQYPLHVATDASNTGISGVLYMLVNTEKRFVAMASRALNKVESNYSTTRRELLAIVFCFERFSKWLIQKHFTLHTDHRSLIYLHSQEVPNHLLLTYYETLFSLSYDVVHLPGHLNDIADAGSRLFKEDYHLEGGKLVDETTSSFITKRKNKKHDNPNDQSQNLNQIQKIQYKKRKTKATPQLKISSTFYKKAMKQYGKDYIQNFKQESKTPITLPESTCTSGTNTTPVVLRALQFADYMTPPEKERDDIINKAHLLGHFGIKAVEDTIHNDYKLHWTNMRKDIIRIVSNCDACSHFNIAKVGYHPFNSVLPDQPLDHWSMDLGTFNTTSASGNNYMLVMVDHFSRFTILRALPDKTSLTVAKELLNIFCLFSWPRILSHDNGSEFINEVVSQLILMSGIDRRLSLPYTPQGNSVCERFVGIAKTSIVKLLNGKYDDWDLYLNPVQLAMNIKYSKLHKSRPYAVVFGRQPNDFKDYSNEIPSLSLETADTKIINDRLKFAQEVVIPQIAALIKDTQTKDHERFAKTHKVLTDMYPIGRKCMIINVHRSSKVQERYSGPFTITGYTKNKSYILADQAGNLLSRDVPTQQIKLLPEEKASQNNTADGHYEVQAIIVYKGKPNNYSYLVHWLGYNDPKYHTWQQSEDFDSKLHIELYWARRNAGNNTKQLPTTVNNTIRKKANRDKHSNKNSRIITRSQRLFESQSSSK</sequence>
<dbReference type="GO" id="GO:0005634">
    <property type="term" value="C:nucleus"/>
    <property type="evidence" value="ECO:0007669"/>
    <property type="project" value="UniProtKB-ARBA"/>
</dbReference>
<proteinExistence type="predicted"/>
<dbReference type="GO" id="GO:0003676">
    <property type="term" value="F:nucleic acid binding"/>
    <property type="evidence" value="ECO:0007669"/>
    <property type="project" value="InterPro"/>
</dbReference>
<dbReference type="OrthoDB" id="2285631at2759"/>
<dbReference type="SMART" id="SM00298">
    <property type="entry name" value="CHROMO"/>
    <property type="match status" value="1"/>
</dbReference>
<dbReference type="CDD" id="cd09274">
    <property type="entry name" value="RNase_HI_RT_Ty3"/>
    <property type="match status" value="1"/>
</dbReference>
<dbReference type="GO" id="GO:0003824">
    <property type="term" value="F:catalytic activity"/>
    <property type="evidence" value="ECO:0007669"/>
    <property type="project" value="UniProtKB-KW"/>
</dbReference>
<dbReference type="SUPFAM" id="SSF54160">
    <property type="entry name" value="Chromo domain-like"/>
    <property type="match status" value="1"/>
</dbReference>
<evidence type="ECO:0000259" key="3">
    <source>
        <dbReference type="PROSITE" id="PS50994"/>
    </source>
</evidence>